<feature type="domain" description="Glycosyltransferase 2-like" evidence="4">
    <location>
        <begin position="5"/>
        <end position="136"/>
    </location>
</feature>
<dbReference type="Pfam" id="PF00535">
    <property type="entry name" value="Glycos_transf_2"/>
    <property type="match status" value="1"/>
</dbReference>
<evidence type="ECO:0000256" key="1">
    <source>
        <dbReference type="ARBA" id="ARBA00006739"/>
    </source>
</evidence>
<evidence type="ECO:0000259" key="4">
    <source>
        <dbReference type="Pfam" id="PF00535"/>
    </source>
</evidence>
<protein>
    <submittedName>
        <fullName evidence="5">Putative glycosyl transferase</fullName>
    </submittedName>
</protein>
<dbReference type="EMBL" id="MLJW01000038">
    <property type="protein sequence ID" value="OIR07338.1"/>
    <property type="molecule type" value="Genomic_DNA"/>
</dbReference>
<proteinExistence type="inferred from homology"/>
<evidence type="ECO:0000256" key="3">
    <source>
        <dbReference type="ARBA" id="ARBA00022679"/>
    </source>
</evidence>
<reference evidence="5" key="1">
    <citation type="submission" date="2016-10" db="EMBL/GenBank/DDBJ databases">
        <title>Sequence of Gallionella enrichment culture.</title>
        <authorList>
            <person name="Poehlein A."/>
            <person name="Muehling M."/>
            <person name="Daniel R."/>
        </authorList>
    </citation>
    <scope>NUCLEOTIDE SEQUENCE</scope>
</reference>
<comment type="caution">
    <text evidence="5">The sequence shown here is derived from an EMBL/GenBank/DDBJ whole genome shotgun (WGS) entry which is preliminary data.</text>
</comment>
<dbReference type="AlphaFoldDB" id="A0A1J5SG38"/>
<name>A0A1J5SG38_9ZZZZ</name>
<dbReference type="GO" id="GO:0016757">
    <property type="term" value="F:glycosyltransferase activity"/>
    <property type="evidence" value="ECO:0007669"/>
    <property type="project" value="UniProtKB-KW"/>
</dbReference>
<dbReference type="SUPFAM" id="SSF53448">
    <property type="entry name" value="Nucleotide-diphospho-sugar transferases"/>
    <property type="match status" value="1"/>
</dbReference>
<comment type="similarity">
    <text evidence="1">Belongs to the glycosyltransferase 2 family.</text>
</comment>
<dbReference type="PANTHER" id="PTHR43685:SF5">
    <property type="entry name" value="GLYCOSYLTRANSFERASE EPSE-RELATED"/>
    <property type="match status" value="1"/>
</dbReference>
<dbReference type="Gene3D" id="3.90.550.10">
    <property type="entry name" value="Spore Coat Polysaccharide Biosynthesis Protein SpsA, Chain A"/>
    <property type="match status" value="1"/>
</dbReference>
<dbReference type="CDD" id="cd00761">
    <property type="entry name" value="Glyco_tranf_GTA_type"/>
    <property type="match status" value="1"/>
</dbReference>
<dbReference type="InterPro" id="IPR050834">
    <property type="entry name" value="Glycosyltransf_2"/>
</dbReference>
<dbReference type="InterPro" id="IPR029044">
    <property type="entry name" value="Nucleotide-diphossugar_trans"/>
</dbReference>
<evidence type="ECO:0000256" key="2">
    <source>
        <dbReference type="ARBA" id="ARBA00022676"/>
    </source>
</evidence>
<evidence type="ECO:0000313" key="5">
    <source>
        <dbReference type="EMBL" id="OIR07338.1"/>
    </source>
</evidence>
<gene>
    <name evidence="5" type="ORF">GALL_105940</name>
</gene>
<sequence length="311" mass="33771">MIQVSVIVPTHNPNAERLRRTLEGLAAQTLPAEAWELIVVDNASTPVLTPEIFPPALLGRARIVAEPRLGLSQARARGFAEARGACIVLVDDDNVLAASYLETAVALLERHPDTGLVGGKSVPEFERQPEPWQEEFFPLLALRDPGDSPLLSDTGTVAGDFREYPPYAPIGAGMVLREAVAKAWVSRGASPRLSDRRGRELSSGGDNDIVLCGLSAGWRVGYFPELSLVHLIPASRLEPDYLARLNRGIQKSWMQVLTLHGANPWGPVSSVGAGLRIIKAWFMHRPWSSPAARVRFAGARGHFEGRVSSSL</sequence>
<keyword evidence="2" id="KW-0328">Glycosyltransferase</keyword>
<dbReference type="PANTHER" id="PTHR43685">
    <property type="entry name" value="GLYCOSYLTRANSFERASE"/>
    <property type="match status" value="1"/>
</dbReference>
<keyword evidence="3 5" id="KW-0808">Transferase</keyword>
<organism evidence="5">
    <name type="scientific">mine drainage metagenome</name>
    <dbReference type="NCBI Taxonomy" id="410659"/>
    <lineage>
        <taxon>unclassified sequences</taxon>
        <taxon>metagenomes</taxon>
        <taxon>ecological metagenomes</taxon>
    </lineage>
</organism>
<dbReference type="InterPro" id="IPR001173">
    <property type="entry name" value="Glyco_trans_2-like"/>
</dbReference>
<accession>A0A1J5SG38</accession>